<dbReference type="InterPro" id="IPR027417">
    <property type="entry name" value="P-loop_NTPase"/>
</dbReference>
<dbReference type="OrthoDB" id="27603at2759"/>
<feature type="chain" id="PRO_5043122456" description="Dynein light intermediate chain" evidence="12">
    <location>
        <begin position="19"/>
        <end position="377"/>
    </location>
</feature>
<dbReference type="STRING" id="51028.A0A0N4UTX9"/>
<evidence type="ECO:0000256" key="7">
    <source>
        <dbReference type="ARBA" id="ARBA00022840"/>
    </source>
</evidence>
<keyword evidence="6 11" id="KW-0547">Nucleotide-binding</keyword>
<evidence type="ECO:0000256" key="8">
    <source>
        <dbReference type="ARBA" id="ARBA00023017"/>
    </source>
</evidence>
<dbReference type="InterPro" id="IPR008467">
    <property type="entry name" value="Dynein1_light_intermed_chain"/>
</dbReference>
<evidence type="ECO:0000256" key="11">
    <source>
        <dbReference type="RuleBase" id="RU366047"/>
    </source>
</evidence>
<dbReference type="GO" id="GO:0005874">
    <property type="term" value="C:microtubule"/>
    <property type="evidence" value="ECO:0007669"/>
    <property type="project" value="UniProtKB-KW"/>
</dbReference>
<dbReference type="GO" id="GO:0007018">
    <property type="term" value="P:microtubule-based movement"/>
    <property type="evidence" value="ECO:0007669"/>
    <property type="project" value="InterPro"/>
</dbReference>
<dbReference type="Proteomes" id="UP000274131">
    <property type="component" value="Unassembled WGS sequence"/>
</dbReference>
<reference evidence="13 14" key="2">
    <citation type="submission" date="2018-10" db="EMBL/GenBank/DDBJ databases">
        <authorList>
            <consortium name="Pathogen Informatics"/>
        </authorList>
    </citation>
    <scope>NUCLEOTIDE SEQUENCE [LARGE SCALE GENOMIC DNA]</scope>
</reference>
<evidence type="ECO:0000256" key="3">
    <source>
        <dbReference type="ARBA" id="ARBA00022448"/>
    </source>
</evidence>
<dbReference type="GO" id="GO:0000226">
    <property type="term" value="P:microtubule cytoskeleton organization"/>
    <property type="evidence" value="ECO:0007669"/>
    <property type="project" value="TreeGrafter"/>
</dbReference>
<dbReference type="GO" id="GO:0005868">
    <property type="term" value="C:cytoplasmic dynein complex"/>
    <property type="evidence" value="ECO:0007669"/>
    <property type="project" value="UniProtKB-UniRule"/>
</dbReference>
<reference evidence="15" key="1">
    <citation type="submission" date="2017-02" db="UniProtKB">
        <authorList>
            <consortium name="WormBaseParasite"/>
        </authorList>
    </citation>
    <scope>IDENTIFICATION</scope>
</reference>
<dbReference type="Gene3D" id="3.40.50.300">
    <property type="entry name" value="P-loop containing nucleotide triphosphate hydrolases"/>
    <property type="match status" value="1"/>
</dbReference>
<keyword evidence="7 11" id="KW-0067">ATP-binding</keyword>
<evidence type="ECO:0000256" key="5">
    <source>
        <dbReference type="ARBA" id="ARBA00022701"/>
    </source>
</evidence>
<evidence type="ECO:0000256" key="10">
    <source>
        <dbReference type="ARBA" id="ARBA00023212"/>
    </source>
</evidence>
<dbReference type="AlphaFoldDB" id="A0A0N4UTX9"/>
<keyword evidence="10 11" id="KW-0206">Cytoskeleton</keyword>
<dbReference type="PANTHER" id="PTHR12688">
    <property type="entry name" value="DYNEIN LIGHT INTERMEDIATE CHAIN"/>
    <property type="match status" value="1"/>
</dbReference>
<comment type="similarity">
    <text evidence="2 11">Belongs to the dynein light intermediate chain family.</text>
</comment>
<dbReference type="InterPro" id="IPR022780">
    <property type="entry name" value="Dynein_light_int_chain"/>
</dbReference>
<keyword evidence="3 11" id="KW-0813">Transport</keyword>
<dbReference type="EMBL" id="UXUI01001183">
    <property type="protein sequence ID" value="VDD85401.1"/>
    <property type="molecule type" value="Genomic_DNA"/>
</dbReference>
<evidence type="ECO:0000313" key="14">
    <source>
        <dbReference type="Proteomes" id="UP000274131"/>
    </source>
</evidence>
<keyword evidence="8 11" id="KW-0243">Dynein</keyword>
<feature type="signal peptide" evidence="12">
    <location>
        <begin position="1"/>
        <end position="18"/>
    </location>
</feature>
<evidence type="ECO:0000313" key="13">
    <source>
        <dbReference type="EMBL" id="VDD85401.1"/>
    </source>
</evidence>
<dbReference type="PANTHER" id="PTHR12688:SF0">
    <property type="entry name" value="DYNEIN LIGHT INTERMEDIATE CHAIN"/>
    <property type="match status" value="1"/>
</dbReference>
<keyword evidence="12" id="KW-0732">Signal</keyword>
<keyword evidence="9 11" id="KW-0505">Motor protein</keyword>
<dbReference type="GO" id="GO:0005524">
    <property type="term" value="F:ATP binding"/>
    <property type="evidence" value="ECO:0007669"/>
    <property type="project" value="UniProtKB-KW"/>
</dbReference>
<name>A0A0N4UTX9_ENTVE</name>
<evidence type="ECO:0000256" key="9">
    <source>
        <dbReference type="ARBA" id="ARBA00023175"/>
    </source>
</evidence>
<accession>A0A0N4UTX9</accession>
<evidence type="ECO:0000256" key="1">
    <source>
        <dbReference type="ARBA" id="ARBA00004245"/>
    </source>
</evidence>
<organism evidence="15">
    <name type="scientific">Enterobius vermicularis</name>
    <name type="common">Human pinworm</name>
    <dbReference type="NCBI Taxonomy" id="51028"/>
    <lineage>
        <taxon>Eukaryota</taxon>
        <taxon>Metazoa</taxon>
        <taxon>Ecdysozoa</taxon>
        <taxon>Nematoda</taxon>
        <taxon>Chromadorea</taxon>
        <taxon>Rhabditida</taxon>
        <taxon>Spirurina</taxon>
        <taxon>Oxyuridomorpha</taxon>
        <taxon>Oxyuroidea</taxon>
        <taxon>Oxyuridae</taxon>
        <taxon>Enterobius</taxon>
    </lineage>
</organism>
<sequence length="377" mass="42430">MHLLFFFCWYNIILYQDANFVGSELEVIKSFSAGLRSISWCVLFSERQAGKSWLLGRLEKKEATGRGSALEYHFINVHTDYRDASYAYQLSSAGSKLITEILSLKVPFYVLLPFSFRFSIFSSGVAPGESVTLPVWVLDGHEAFAPLTKFALTSALGRCVIVLCASFSNPGSILPSLNKWADLIDAQIRSIFSSAAISEARQAQELFWQEYVEPLDSSMHSDKIPSLETEHELLPLEQNVLTKNCGAAVVVVLTKCDLARSELSDDQLDRLQFHVRKFCMEHGAALIYTSAKEEKNTALLYKYLVHRACNLPFTTAAHVIERDSVFVPAGWDTEKKLDILKESTRDVEMPLEVVFTGSCMCEWHSFSFYLLSLLPLT</sequence>
<comment type="function">
    <text evidence="11">Acts as one of several non-catalytic accessory components of the cytoplasmic dynein 1 complex that are thought to be involved in linking dynein to cargos and to adapter proteins that regulate dynein function. Cytoplasmic dynein 1 acts as a motor for the intracellular retrograde motility of vesicles and organelles along microtubules. May play a role in binding dynein to membranous organelles or chromosomes.</text>
</comment>
<proteinExistence type="inferred from homology"/>
<comment type="subunit">
    <text evidence="11">Homodimer. The cytoplasmic dynein 1 complex consists of two catalytic heavy chains (HCs) and a number of non-catalytic subunits presented by intermediate chains (ICs).</text>
</comment>
<keyword evidence="14" id="KW-1185">Reference proteome</keyword>
<keyword evidence="5 11" id="KW-0493">Microtubule</keyword>
<gene>
    <name evidence="13" type="ORF">EVEC_LOCUS544</name>
</gene>
<dbReference type="SUPFAM" id="SSF52540">
    <property type="entry name" value="P-loop containing nucleoside triphosphate hydrolases"/>
    <property type="match status" value="1"/>
</dbReference>
<dbReference type="WBParaSite" id="EVEC_0000080901-mRNA-1">
    <property type="protein sequence ID" value="EVEC_0000080901-mRNA-1"/>
    <property type="gene ID" value="EVEC_0000080901"/>
</dbReference>
<dbReference type="GO" id="GO:0005813">
    <property type="term" value="C:centrosome"/>
    <property type="evidence" value="ECO:0007669"/>
    <property type="project" value="TreeGrafter"/>
</dbReference>
<evidence type="ECO:0000256" key="4">
    <source>
        <dbReference type="ARBA" id="ARBA00022490"/>
    </source>
</evidence>
<keyword evidence="4 11" id="KW-0963">Cytoplasm</keyword>
<comment type="subcellular location">
    <subcellularLocation>
        <location evidence="1 11">Cytoplasm</location>
        <location evidence="1 11">Cytoskeleton</location>
    </subcellularLocation>
</comment>
<evidence type="ECO:0000256" key="12">
    <source>
        <dbReference type="SAM" id="SignalP"/>
    </source>
</evidence>
<dbReference type="GO" id="GO:0045504">
    <property type="term" value="F:dynein heavy chain binding"/>
    <property type="evidence" value="ECO:0007669"/>
    <property type="project" value="TreeGrafter"/>
</dbReference>
<dbReference type="Pfam" id="PF05783">
    <property type="entry name" value="DLIC"/>
    <property type="match status" value="2"/>
</dbReference>
<protein>
    <recommendedName>
        <fullName evidence="11">Dynein light intermediate chain</fullName>
    </recommendedName>
</protein>
<evidence type="ECO:0000256" key="6">
    <source>
        <dbReference type="ARBA" id="ARBA00022741"/>
    </source>
</evidence>
<evidence type="ECO:0000313" key="15">
    <source>
        <dbReference type="WBParaSite" id="EVEC_0000080901-mRNA-1"/>
    </source>
</evidence>
<evidence type="ECO:0000256" key="2">
    <source>
        <dbReference type="ARBA" id="ARBA00006831"/>
    </source>
</evidence>